<evidence type="ECO:0000256" key="3">
    <source>
        <dbReference type="ARBA" id="ARBA00022801"/>
    </source>
</evidence>
<dbReference type="Pfam" id="PF02929">
    <property type="entry name" value="Bgal_small_N"/>
    <property type="match status" value="1"/>
</dbReference>
<dbReference type="SUPFAM" id="SSF74650">
    <property type="entry name" value="Galactose mutarotase-like"/>
    <property type="match status" value="1"/>
</dbReference>
<evidence type="ECO:0000259" key="6">
    <source>
        <dbReference type="SMART" id="SM01038"/>
    </source>
</evidence>
<dbReference type="InterPro" id="IPR006103">
    <property type="entry name" value="Glyco_hydro_2_cat"/>
</dbReference>
<dbReference type="InterPro" id="IPR004199">
    <property type="entry name" value="B-gal_small/dom_5"/>
</dbReference>
<protein>
    <recommendedName>
        <fullName evidence="2">beta-galactosidase</fullName>
        <ecNumber evidence="2">3.2.1.23</ecNumber>
    </recommendedName>
    <alternativeName>
        <fullName evidence="5">Lactase</fullName>
    </alternativeName>
</protein>
<sequence length="749" mass="83823">PYLYTLVVVLKDQSGRVLDCESCQVGFKNVSKAHKQLLVNGHPVVIRGVNRHEHHPEVGKANIESCMIKDLVLMKQNNINAVRNSHYPQHPRWYELCDLFGMYMIDEANIETHGFDYSKHLKHPTLEPIWATAMLDRVIGMVERDKNHTCIISWSLGNESGFGTNHFAMAGWIRGRDSSRVIHYEGGGSRTPCTDIVCPMYMRVWDMLKIANDPTETRPLILCEYSHAMGNSNGNLHIYWEAIDNTFGLQGGFIWDWALLKVHADGTKRWAYGGEFGDIPNDLNFCLNGLTFPDRTAHPVLHEVKYLYQPIKVNLNEGKLEIKNTHFFQNTEGLEFSWYISADGYNLGSGKLSLPSITPQSSYAVDWQSGPWYSLWNSSSSEEIFLTITAKLLNSTRWVEAGHIVSTAQVQLPARRDTVPHAINIGGGTPVVETLGDTIKVSQQDVWDIALNTKTGLIESWKVKGVHVMNKGIHPCFWRASIDNDKGGGSDSYLAKWKAAGIDSVHFIAESCSVQNTTENAVKILVVFHGVTKGEEDSLSNQDKSKVLFTTDMTYTIYASGDVILECNVKPNADLPPLPRVGIEMNLEKSLDQVSWYGRGPFECYPDRKAAAQVAVYEKNVDELHVPYIFPGECGGRADVRWATFLNKNGFGIYASKYGSSPSMQMSASYYSTSELDRATHNYDLVKGDSVEIHLDHKHMGVGGDDSWSPCVHDQYLVPPVPFSFSIRLSPVTSATSGHDIYRSQLQNS</sequence>
<evidence type="ECO:0000313" key="8">
    <source>
        <dbReference type="Proteomes" id="UP000236291"/>
    </source>
</evidence>
<comment type="catalytic activity">
    <reaction evidence="1">
        <text>Hydrolysis of terminal non-reducing beta-D-galactose residues in beta-D-galactosides.</text>
        <dbReference type="EC" id="3.2.1.23"/>
    </reaction>
</comment>
<evidence type="ECO:0000313" key="7">
    <source>
        <dbReference type="EMBL" id="PNY15233.1"/>
    </source>
</evidence>
<evidence type="ECO:0000256" key="1">
    <source>
        <dbReference type="ARBA" id="ARBA00001412"/>
    </source>
</evidence>
<dbReference type="InterPro" id="IPR017853">
    <property type="entry name" value="GH"/>
</dbReference>
<dbReference type="PANTHER" id="PTHR46323">
    <property type="entry name" value="BETA-GALACTOSIDASE"/>
    <property type="match status" value="1"/>
</dbReference>
<dbReference type="FunFam" id="2.70.98.10:FF:000017">
    <property type="entry name" value="Glycoside hydrolase family 2 protein"/>
    <property type="match status" value="1"/>
</dbReference>
<dbReference type="PANTHER" id="PTHR46323:SF2">
    <property type="entry name" value="BETA-GALACTOSIDASE"/>
    <property type="match status" value="1"/>
</dbReference>
<dbReference type="PROSITE" id="PS00719">
    <property type="entry name" value="GLYCOSYL_HYDROL_F2_1"/>
    <property type="match status" value="1"/>
</dbReference>
<dbReference type="Gene3D" id="3.20.20.80">
    <property type="entry name" value="Glycosidases"/>
    <property type="match status" value="1"/>
</dbReference>
<dbReference type="InterPro" id="IPR023232">
    <property type="entry name" value="Glyco_hydro_2_AS"/>
</dbReference>
<evidence type="ECO:0000256" key="5">
    <source>
        <dbReference type="ARBA" id="ARBA00032230"/>
    </source>
</evidence>
<dbReference type="PROSITE" id="PS00608">
    <property type="entry name" value="GLYCOSYL_HYDROL_F2_2"/>
    <property type="match status" value="1"/>
</dbReference>
<reference evidence="7 8" key="1">
    <citation type="journal article" date="2014" name="Am. J. Bot.">
        <title>Genome assembly and annotation for red clover (Trifolium pratense; Fabaceae).</title>
        <authorList>
            <person name="Istvanek J."/>
            <person name="Jaros M."/>
            <person name="Krenek A."/>
            <person name="Repkova J."/>
        </authorList>
    </citation>
    <scope>NUCLEOTIDE SEQUENCE [LARGE SCALE GENOMIC DNA]</scope>
    <source>
        <strain evidence="8">cv. Tatra</strain>
        <tissue evidence="7">Young leaves</tissue>
    </source>
</reference>
<dbReference type="SUPFAM" id="SSF51445">
    <property type="entry name" value="(Trans)glycosidases"/>
    <property type="match status" value="1"/>
</dbReference>
<dbReference type="Pfam" id="PF02836">
    <property type="entry name" value="Glyco_hydro_2_C"/>
    <property type="match status" value="1"/>
</dbReference>
<dbReference type="GO" id="GO:0009341">
    <property type="term" value="C:beta-galactosidase complex"/>
    <property type="evidence" value="ECO:0007669"/>
    <property type="project" value="InterPro"/>
</dbReference>
<dbReference type="GO" id="GO:0005990">
    <property type="term" value="P:lactose catabolic process"/>
    <property type="evidence" value="ECO:0007669"/>
    <property type="project" value="TreeGrafter"/>
</dbReference>
<organism evidence="7 8">
    <name type="scientific">Trifolium pratense</name>
    <name type="common">Red clover</name>
    <dbReference type="NCBI Taxonomy" id="57577"/>
    <lineage>
        <taxon>Eukaryota</taxon>
        <taxon>Viridiplantae</taxon>
        <taxon>Streptophyta</taxon>
        <taxon>Embryophyta</taxon>
        <taxon>Tracheophyta</taxon>
        <taxon>Spermatophyta</taxon>
        <taxon>Magnoliopsida</taxon>
        <taxon>eudicotyledons</taxon>
        <taxon>Gunneridae</taxon>
        <taxon>Pentapetalae</taxon>
        <taxon>rosids</taxon>
        <taxon>fabids</taxon>
        <taxon>Fabales</taxon>
        <taxon>Fabaceae</taxon>
        <taxon>Papilionoideae</taxon>
        <taxon>50 kb inversion clade</taxon>
        <taxon>NPAAA clade</taxon>
        <taxon>Hologalegina</taxon>
        <taxon>IRL clade</taxon>
        <taxon>Trifolieae</taxon>
        <taxon>Trifolium</taxon>
    </lineage>
</organism>
<dbReference type="InterPro" id="IPR050347">
    <property type="entry name" value="Bact_Beta-galactosidase"/>
</dbReference>
<dbReference type="AlphaFoldDB" id="A0A2K3PIW6"/>
<dbReference type="InterPro" id="IPR011013">
    <property type="entry name" value="Gal_mutarotase_sf_dom"/>
</dbReference>
<dbReference type="InterPro" id="IPR014718">
    <property type="entry name" value="GH-type_carb-bd"/>
</dbReference>
<dbReference type="Pfam" id="PF16353">
    <property type="entry name" value="LacZ_4"/>
    <property type="match status" value="1"/>
</dbReference>
<dbReference type="Gene3D" id="2.60.40.10">
    <property type="entry name" value="Immunoglobulins"/>
    <property type="match status" value="2"/>
</dbReference>
<dbReference type="InterPro" id="IPR013783">
    <property type="entry name" value="Ig-like_fold"/>
</dbReference>
<name>A0A2K3PIW6_TRIPR</name>
<dbReference type="SMART" id="SM01038">
    <property type="entry name" value="Bgal_small_N"/>
    <property type="match status" value="1"/>
</dbReference>
<dbReference type="PRINTS" id="PR00132">
    <property type="entry name" value="GLHYDRLASE2"/>
</dbReference>
<reference evidence="7 8" key="2">
    <citation type="journal article" date="2017" name="Front. Plant Sci.">
        <title>Gene Classification and Mining of Molecular Markers Useful in Red Clover (Trifolium pratense) Breeding.</title>
        <authorList>
            <person name="Istvanek J."/>
            <person name="Dluhosova J."/>
            <person name="Dluhos P."/>
            <person name="Patkova L."/>
            <person name="Nedelnik J."/>
            <person name="Repkova J."/>
        </authorList>
    </citation>
    <scope>NUCLEOTIDE SEQUENCE [LARGE SCALE GENOMIC DNA]</scope>
    <source>
        <strain evidence="8">cv. Tatra</strain>
        <tissue evidence="7">Young leaves</tissue>
    </source>
</reference>
<dbReference type="EC" id="3.2.1.23" evidence="2"/>
<keyword evidence="3 7" id="KW-0378">Hydrolase</keyword>
<dbReference type="STRING" id="57577.A0A2K3PIW6"/>
<feature type="non-terminal residue" evidence="7">
    <location>
        <position position="1"/>
    </location>
</feature>
<feature type="domain" description="Beta galactosidase small chain/" evidence="6">
    <location>
        <begin position="440"/>
        <end position="730"/>
    </location>
</feature>
<proteinExistence type="predicted"/>
<dbReference type="Proteomes" id="UP000236291">
    <property type="component" value="Unassembled WGS sequence"/>
</dbReference>
<keyword evidence="4" id="KW-0326">Glycosidase</keyword>
<dbReference type="SUPFAM" id="SSF49303">
    <property type="entry name" value="beta-Galactosidase/glucuronidase domain"/>
    <property type="match status" value="1"/>
</dbReference>
<dbReference type="GO" id="GO:0030246">
    <property type="term" value="F:carbohydrate binding"/>
    <property type="evidence" value="ECO:0007669"/>
    <property type="project" value="InterPro"/>
</dbReference>
<evidence type="ECO:0000256" key="4">
    <source>
        <dbReference type="ARBA" id="ARBA00023295"/>
    </source>
</evidence>
<accession>A0A2K3PIW6</accession>
<dbReference type="InterPro" id="IPR032312">
    <property type="entry name" value="LacZ_4"/>
</dbReference>
<evidence type="ECO:0000256" key="2">
    <source>
        <dbReference type="ARBA" id="ARBA00012756"/>
    </source>
</evidence>
<dbReference type="ExpressionAtlas" id="A0A2K3PIW6">
    <property type="expression patterns" value="baseline"/>
</dbReference>
<dbReference type="Gene3D" id="2.70.98.10">
    <property type="match status" value="1"/>
</dbReference>
<dbReference type="GO" id="GO:0004565">
    <property type="term" value="F:beta-galactosidase activity"/>
    <property type="evidence" value="ECO:0007669"/>
    <property type="project" value="UniProtKB-EC"/>
</dbReference>
<dbReference type="InterPro" id="IPR023230">
    <property type="entry name" value="Glyco_hydro_2_CS"/>
</dbReference>
<dbReference type="InterPro" id="IPR006101">
    <property type="entry name" value="Glyco_hydro_2"/>
</dbReference>
<comment type="caution">
    <text evidence="7">The sequence shown here is derived from an EMBL/GenBank/DDBJ whole genome shotgun (WGS) entry which is preliminary data.</text>
</comment>
<gene>
    <name evidence="7" type="ORF">L195_g011926</name>
</gene>
<dbReference type="InterPro" id="IPR036156">
    <property type="entry name" value="Beta-gal/glucu_dom_sf"/>
</dbReference>
<dbReference type="FunFam" id="3.20.20.80:FF:000018">
    <property type="entry name" value="Beta-galactosidase"/>
    <property type="match status" value="1"/>
</dbReference>
<dbReference type="EMBL" id="ASHM01007503">
    <property type="protein sequence ID" value="PNY15233.1"/>
    <property type="molecule type" value="Genomic_DNA"/>
</dbReference>